<feature type="binding site" evidence="5">
    <location>
        <begin position="49"/>
        <end position="51"/>
    </location>
    <ligand>
        <name>substrate</name>
    </ligand>
</feature>
<feature type="active site" description="Proton donor" evidence="5">
    <location>
        <position position="239"/>
    </location>
</feature>
<dbReference type="InterPro" id="IPR005251">
    <property type="entry name" value="IF-M1Pi"/>
</dbReference>
<accession>A0A7W4W416</accession>
<evidence type="ECO:0000256" key="2">
    <source>
        <dbReference type="ARBA" id="ARBA00050906"/>
    </source>
</evidence>
<dbReference type="NCBIfam" id="NF004326">
    <property type="entry name" value="PRK05720.1"/>
    <property type="match status" value="1"/>
</dbReference>
<organism evidence="6 7">
    <name type="scientific">Litorivivens lipolytica</name>
    <dbReference type="NCBI Taxonomy" id="1524264"/>
    <lineage>
        <taxon>Bacteria</taxon>
        <taxon>Pseudomonadati</taxon>
        <taxon>Pseudomonadota</taxon>
        <taxon>Gammaproteobacteria</taxon>
        <taxon>Litorivivens</taxon>
    </lineage>
</organism>
<dbReference type="Gene3D" id="1.20.120.420">
    <property type="entry name" value="translation initiation factor eif-2b, domain 1"/>
    <property type="match status" value="1"/>
</dbReference>
<dbReference type="AlphaFoldDB" id="A0A7W4W416"/>
<dbReference type="InterPro" id="IPR042529">
    <property type="entry name" value="IF_2B-like_C"/>
</dbReference>
<keyword evidence="5" id="KW-0028">Amino-acid biosynthesis</keyword>
<comment type="pathway">
    <text evidence="5">Amino-acid biosynthesis; L-methionine biosynthesis via salvage pathway; L-methionine from S-methyl-5-thio-alpha-D-ribose 1-phosphate: step 1/6.</text>
</comment>
<proteinExistence type="inferred from homology"/>
<gene>
    <name evidence="5" type="primary">mtnA</name>
    <name evidence="6" type="ORF">FHR99_000705</name>
</gene>
<evidence type="ECO:0000313" key="6">
    <source>
        <dbReference type="EMBL" id="MBB3046469.1"/>
    </source>
</evidence>
<feature type="binding site" evidence="5">
    <location>
        <position position="92"/>
    </location>
    <ligand>
        <name>substrate</name>
    </ligand>
</feature>
<dbReference type="EMBL" id="JACHWY010000001">
    <property type="protein sequence ID" value="MBB3046469.1"/>
    <property type="molecule type" value="Genomic_DNA"/>
</dbReference>
<evidence type="ECO:0000256" key="5">
    <source>
        <dbReference type="HAMAP-Rule" id="MF_01678"/>
    </source>
</evidence>
<dbReference type="InterPro" id="IPR011559">
    <property type="entry name" value="Initiation_fac_2B_a/b/d"/>
</dbReference>
<dbReference type="FunFam" id="1.20.120.420:FF:000003">
    <property type="entry name" value="Methylthioribose-1-phosphate isomerase"/>
    <property type="match status" value="1"/>
</dbReference>
<dbReference type="Proteomes" id="UP000537130">
    <property type="component" value="Unassembled WGS sequence"/>
</dbReference>
<dbReference type="PANTHER" id="PTHR43475">
    <property type="entry name" value="METHYLTHIORIBOSE-1-PHOSPHATE ISOMERASE"/>
    <property type="match status" value="1"/>
</dbReference>
<dbReference type="GO" id="GO:0019509">
    <property type="term" value="P:L-methionine salvage from methylthioadenosine"/>
    <property type="evidence" value="ECO:0007669"/>
    <property type="project" value="UniProtKB-UniRule"/>
</dbReference>
<keyword evidence="1 5" id="KW-0413">Isomerase</keyword>
<sequence>MRGDFPKAIRWENGELWLLDQTRLPHEVVYEQQESAEQIHASIHALKVRGAPAIGIAAAYGLCVVLKPFIDLPRADFIAELQRQADYINSSRPTAVNLQWALQRLRSVADTAEGDSESLWQTLVIEAQAIHAEDEALCRGIGVHALPLIRDGVGVMTHCNAGALATGGIGTATAPLYLAHEQGISFRVFANETRPLLQGSRLTSWELHCAGIDVTLLTDNMAAQTMASGAVDLVIVGTDRVVANGDVANKIGTLGVAILAKHYGIPFYVACPSSTIDLSTADGTLIPIEQRDSSEVRRFGSHQATLSEIKTLNPAFDVTPAELVSGIITEKGLIKPPFSSGLAALFDR</sequence>
<dbReference type="GO" id="GO:0046523">
    <property type="term" value="F:S-methyl-5-thioribose-1-phosphate isomerase activity"/>
    <property type="evidence" value="ECO:0007669"/>
    <property type="project" value="UniProtKB-UniRule"/>
</dbReference>
<dbReference type="NCBIfam" id="TIGR00524">
    <property type="entry name" value="eIF-2B_rel"/>
    <property type="match status" value="1"/>
</dbReference>
<dbReference type="Pfam" id="PF01008">
    <property type="entry name" value="IF-2B"/>
    <property type="match status" value="1"/>
</dbReference>
<evidence type="ECO:0000313" key="7">
    <source>
        <dbReference type="Proteomes" id="UP000537130"/>
    </source>
</evidence>
<dbReference type="UniPathway" id="UPA00904">
    <property type="reaction ID" value="UER00874"/>
</dbReference>
<dbReference type="SUPFAM" id="SSF100950">
    <property type="entry name" value="NagB/RpiA/CoA transferase-like"/>
    <property type="match status" value="1"/>
</dbReference>
<dbReference type="Gene3D" id="3.40.50.10470">
    <property type="entry name" value="Translation initiation factor eif-2b, domain 2"/>
    <property type="match status" value="1"/>
</dbReference>
<comment type="caution">
    <text evidence="6">The sequence shown here is derived from an EMBL/GenBank/DDBJ whole genome shotgun (WGS) entry which is preliminary data.</text>
</comment>
<comment type="similarity">
    <text evidence="5">Belongs to the EIF-2B alpha/beta/delta subunits family. MtnA subfamily.</text>
</comment>
<comment type="catalytic activity">
    <reaction evidence="3">
        <text>5-(methylsulfanyl)-alpha-D-ribose 1-phosphate = 5-(methylsulfanyl)-D-ribulose 1-phosphate</text>
        <dbReference type="Rhea" id="RHEA:19989"/>
        <dbReference type="ChEBI" id="CHEBI:58533"/>
        <dbReference type="ChEBI" id="CHEBI:58548"/>
        <dbReference type="EC" id="5.3.1.23"/>
    </reaction>
    <physiologicalReaction direction="left-to-right" evidence="3">
        <dbReference type="Rhea" id="RHEA:19990"/>
    </physiologicalReaction>
</comment>
<keyword evidence="5" id="KW-0486">Methionine biosynthesis</keyword>
<dbReference type="NCBIfam" id="TIGR00512">
    <property type="entry name" value="salvage_mtnA"/>
    <property type="match status" value="1"/>
</dbReference>
<dbReference type="HAMAP" id="MF_01678">
    <property type="entry name" value="Salvage_MtnA"/>
    <property type="match status" value="1"/>
</dbReference>
<dbReference type="InterPro" id="IPR000649">
    <property type="entry name" value="IF-2B-related"/>
</dbReference>
<feature type="binding site" evidence="5">
    <location>
        <position position="198"/>
    </location>
    <ligand>
        <name>substrate</name>
    </ligand>
</feature>
<reference evidence="6 7" key="1">
    <citation type="submission" date="2020-08" db="EMBL/GenBank/DDBJ databases">
        <title>Genomic Encyclopedia of Type Strains, Phase III (KMG-III): the genomes of soil and plant-associated and newly described type strains.</title>
        <authorList>
            <person name="Whitman W."/>
        </authorList>
    </citation>
    <scope>NUCLEOTIDE SEQUENCE [LARGE SCALE GENOMIC DNA]</scope>
    <source>
        <strain evidence="6 7">CECT 8654</strain>
    </source>
</reference>
<dbReference type="InterPro" id="IPR027363">
    <property type="entry name" value="M1Pi_N"/>
</dbReference>
<dbReference type="InterPro" id="IPR037171">
    <property type="entry name" value="NagB/RpiA_transferase-like"/>
</dbReference>
<dbReference type="PANTHER" id="PTHR43475:SF1">
    <property type="entry name" value="METHYLTHIORIBOSE-1-PHOSPHATE ISOMERASE"/>
    <property type="match status" value="1"/>
</dbReference>
<keyword evidence="7" id="KW-1185">Reference proteome</keyword>
<dbReference type="EC" id="5.3.1.23" evidence="5"/>
<name>A0A7W4W416_9GAMM</name>
<dbReference type="RefSeq" id="WP_183409163.1">
    <property type="nucleotide sequence ID" value="NZ_JACHWY010000001.1"/>
</dbReference>
<evidence type="ECO:0000256" key="4">
    <source>
        <dbReference type="ARBA" id="ARBA00058145"/>
    </source>
</evidence>
<feature type="binding site" evidence="5">
    <location>
        <begin position="249"/>
        <end position="250"/>
    </location>
    <ligand>
        <name>substrate</name>
    </ligand>
</feature>
<protein>
    <recommendedName>
        <fullName evidence="5">Methylthioribose-1-phosphate isomerase</fullName>
        <shortName evidence="5">M1Pi</shortName>
        <shortName evidence="5">MTR-1-P isomerase</shortName>
        <ecNumber evidence="5">5.3.1.23</ecNumber>
    </recommendedName>
    <alternativeName>
        <fullName evidence="5">S-methyl-5-thioribose-1-phosphate isomerase</fullName>
    </alternativeName>
</protein>
<feature type="site" description="Transition state stabilizer" evidence="5">
    <location>
        <position position="159"/>
    </location>
</feature>
<evidence type="ECO:0000256" key="3">
    <source>
        <dbReference type="ARBA" id="ARBA00051169"/>
    </source>
</evidence>
<comment type="catalytic activity">
    <reaction evidence="2">
        <text>5-deoxy-alpha-D-ribose 1-phosphate = 5-deoxy-D-ribulose 1-phosphate</text>
        <dbReference type="Rhea" id="RHEA:61296"/>
        <dbReference type="ChEBI" id="CHEBI:58749"/>
        <dbReference type="ChEBI" id="CHEBI:144504"/>
    </reaction>
    <physiologicalReaction direction="left-to-right" evidence="2">
        <dbReference type="Rhea" id="RHEA:61297"/>
    </physiologicalReaction>
</comment>
<evidence type="ECO:0000256" key="1">
    <source>
        <dbReference type="ARBA" id="ARBA00023235"/>
    </source>
</evidence>
<dbReference type="FunFam" id="3.40.50.10470:FF:000006">
    <property type="entry name" value="Methylthioribose-1-phosphate isomerase"/>
    <property type="match status" value="1"/>
</dbReference>
<comment type="function">
    <text evidence="4">Catalyzes the interconversion of methylthioribose-1-phosphate (MTR-1-P) into methylthioribulose-1-phosphate (MTRu-1-P). Also catalyzes the interconversion of 5-deoxyribose 1-phosphate and 5-deoxyribulose 1-phosphate. Part of a bifunctional DHAP-shunt salvage pathway for SAM by-products.</text>
</comment>